<dbReference type="AlphaFoldDB" id="A0A0A9ALA9"/>
<organism evidence="1">
    <name type="scientific">Arundo donax</name>
    <name type="common">Giant reed</name>
    <name type="synonym">Donax arundinaceus</name>
    <dbReference type="NCBI Taxonomy" id="35708"/>
    <lineage>
        <taxon>Eukaryota</taxon>
        <taxon>Viridiplantae</taxon>
        <taxon>Streptophyta</taxon>
        <taxon>Embryophyta</taxon>
        <taxon>Tracheophyta</taxon>
        <taxon>Spermatophyta</taxon>
        <taxon>Magnoliopsida</taxon>
        <taxon>Liliopsida</taxon>
        <taxon>Poales</taxon>
        <taxon>Poaceae</taxon>
        <taxon>PACMAD clade</taxon>
        <taxon>Arundinoideae</taxon>
        <taxon>Arundineae</taxon>
        <taxon>Arundo</taxon>
    </lineage>
</organism>
<accession>A0A0A9ALA9</accession>
<sequence>MGADQGRECGREGKRLRAGELYGRVPGHPVADARDHEVRIGKSPWKG</sequence>
<protein>
    <submittedName>
        <fullName evidence="1">Uncharacterized protein</fullName>
    </submittedName>
</protein>
<evidence type="ECO:0000313" key="1">
    <source>
        <dbReference type="EMBL" id="JAD49720.1"/>
    </source>
</evidence>
<proteinExistence type="predicted"/>
<reference evidence="1" key="2">
    <citation type="journal article" date="2015" name="Data Brief">
        <title>Shoot transcriptome of the giant reed, Arundo donax.</title>
        <authorList>
            <person name="Barrero R.A."/>
            <person name="Guerrero F.D."/>
            <person name="Moolhuijzen P."/>
            <person name="Goolsby J.A."/>
            <person name="Tidwell J."/>
            <person name="Bellgard S.E."/>
            <person name="Bellgard M.I."/>
        </authorList>
    </citation>
    <scope>NUCLEOTIDE SEQUENCE</scope>
    <source>
        <tissue evidence="1">Shoot tissue taken approximately 20 cm above the soil surface</tissue>
    </source>
</reference>
<dbReference type="EMBL" id="GBRH01248175">
    <property type="protein sequence ID" value="JAD49720.1"/>
    <property type="molecule type" value="Transcribed_RNA"/>
</dbReference>
<name>A0A0A9ALA9_ARUDO</name>
<reference evidence="1" key="1">
    <citation type="submission" date="2014-09" db="EMBL/GenBank/DDBJ databases">
        <authorList>
            <person name="Magalhaes I.L.F."/>
            <person name="Oliveira U."/>
            <person name="Santos F.R."/>
            <person name="Vidigal T.H.D.A."/>
            <person name="Brescovit A.D."/>
            <person name="Santos A.J."/>
        </authorList>
    </citation>
    <scope>NUCLEOTIDE SEQUENCE</scope>
    <source>
        <tissue evidence="1">Shoot tissue taken approximately 20 cm above the soil surface</tissue>
    </source>
</reference>